<dbReference type="VEuPathDB" id="FungiDB:ASPSYDRAFT_165088"/>
<protein>
    <submittedName>
        <fullName evidence="1">Uncharacterized protein</fullName>
    </submittedName>
</protein>
<dbReference type="RefSeq" id="XP_040696017.1">
    <property type="nucleotide sequence ID" value="XM_040843323.1"/>
</dbReference>
<dbReference type="AlphaFoldDB" id="A0A1L9SYR7"/>
<evidence type="ECO:0000313" key="1">
    <source>
        <dbReference type="EMBL" id="OJJ52211.1"/>
    </source>
</evidence>
<dbReference type="STRING" id="1036612.A0A1L9SYR7"/>
<evidence type="ECO:0000313" key="2">
    <source>
        <dbReference type="Proteomes" id="UP000184356"/>
    </source>
</evidence>
<organism evidence="1 2">
    <name type="scientific">Aspergillus sydowii CBS 593.65</name>
    <dbReference type="NCBI Taxonomy" id="1036612"/>
    <lineage>
        <taxon>Eukaryota</taxon>
        <taxon>Fungi</taxon>
        <taxon>Dikarya</taxon>
        <taxon>Ascomycota</taxon>
        <taxon>Pezizomycotina</taxon>
        <taxon>Eurotiomycetes</taxon>
        <taxon>Eurotiomycetidae</taxon>
        <taxon>Eurotiales</taxon>
        <taxon>Aspergillaceae</taxon>
        <taxon>Aspergillus</taxon>
        <taxon>Aspergillus subgen. Nidulantes</taxon>
    </lineage>
</organism>
<reference evidence="2" key="1">
    <citation type="journal article" date="2017" name="Genome Biol.">
        <title>Comparative genomics reveals high biological diversity and specific adaptations in the industrially and medically important fungal genus Aspergillus.</title>
        <authorList>
            <person name="de Vries R.P."/>
            <person name="Riley R."/>
            <person name="Wiebenga A."/>
            <person name="Aguilar-Osorio G."/>
            <person name="Amillis S."/>
            <person name="Uchima C.A."/>
            <person name="Anderluh G."/>
            <person name="Asadollahi M."/>
            <person name="Askin M."/>
            <person name="Barry K."/>
            <person name="Battaglia E."/>
            <person name="Bayram O."/>
            <person name="Benocci T."/>
            <person name="Braus-Stromeyer S.A."/>
            <person name="Caldana C."/>
            <person name="Canovas D."/>
            <person name="Cerqueira G.C."/>
            <person name="Chen F."/>
            <person name="Chen W."/>
            <person name="Choi C."/>
            <person name="Clum A."/>
            <person name="Dos Santos R.A."/>
            <person name="Damasio A.R."/>
            <person name="Diallinas G."/>
            <person name="Emri T."/>
            <person name="Fekete E."/>
            <person name="Flipphi M."/>
            <person name="Freyberg S."/>
            <person name="Gallo A."/>
            <person name="Gournas C."/>
            <person name="Habgood R."/>
            <person name="Hainaut M."/>
            <person name="Harispe M.L."/>
            <person name="Henrissat B."/>
            <person name="Hilden K.S."/>
            <person name="Hope R."/>
            <person name="Hossain A."/>
            <person name="Karabika E."/>
            <person name="Karaffa L."/>
            <person name="Karanyi Z."/>
            <person name="Krasevec N."/>
            <person name="Kuo A."/>
            <person name="Kusch H."/>
            <person name="LaButti K."/>
            <person name="Lagendijk E.L."/>
            <person name="Lapidus A."/>
            <person name="Levasseur A."/>
            <person name="Lindquist E."/>
            <person name="Lipzen A."/>
            <person name="Logrieco A.F."/>
            <person name="MacCabe A."/>
            <person name="Maekelae M.R."/>
            <person name="Malavazi I."/>
            <person name="Melin P."/>
            <person name="Meyer V."/>
            <person name="Mielnichuk N."/>
            <person name="Miskei M."/>
            <person name="Molnar A.P."/>
            <person name="Mule G."/>
            <person name="Ngan C.Y."/>
            <person name="Orejas M."/>
            <person name="Orosz E."/>
            <person name="Ouedraogo J.P."/>
            <person name="Overkamp K.M."/>
            <person name="Park H.-S."/>
            <person name="Perrone G."/>
            <person name="Piumi F."/>
            <person name="Punt P.J."/>
            <person name="Ram A.F."/>
            <person name="Ramon A."/>
            <person name="Rauscher S."/>
            <person name="Record E."/>
            <person name="Riano-Pachon D.M."/>
            <person name="Robert V."/>
            <person name="Roehrig J."/>
            <person name="Ruller R."/>
            <person name="Salamov A."/>
            <person name="Salih N.S."/>
            <person name="Samson R.A."/>
            <person name="Sandor E."/>
            <person name="Sanguinetti M."/>
            <person name="Schuetze T."/>
            <person name="Sepcic K."/>
            <person name="Shelest E."/>
            <person name="Sherlock G."/>
            <person name="Sophianopoulou V."/>
            <person name="Squina F.M."/>
            <person name="Sun H."/>
            <person name="Susca A."/>
            <person name="Todd R.B."/>
            <person name="Tsang A."/>
            <person name="Unkles S.E."/>
            <person name="van de Wiele N."/>
            <person name="van Rossen-Uffink D."/>
            <person name="Oliveira J.V."/>
            <person name="Vesth T.C."/>
            <person name="Visser J."/>
            <person name="Yu J.-H."/>
            <person name="Zhou M."/>
            <person name="Andersen M.R."/>
            <person name="Archer D.B."/>
            <person name="Baker S.E."/>
            <person name="Benoit I."/>
            <person name="Brakhage A.A."/>
            <person name="Braus G.H."/>
            <person name="Fischer R."/>
            <person name="Frisvad J.C."/>
            <person name="Goldman G.H."/>
            <person name="Houbraken J."/>
            <person name="Oakley B."/>
            <person name="Pocsi I."/>
            <person name="Scazzocchio C."/>
            <person name="Seiboth B."/>
            <person name="vanKuyk P.A."/>
            <person name="Wortman J."/>
            <person name="Dyer P.S."/>
            <person name="Grigoriev I.V."/>
        </authorList>
    </citation>
    <scope>NUCLEOTIDE SEQUENCE [LARGE SCALE GENOMIC DNA]</scope>
    <source>
        <strain evidence="2">CBS 593.65</strain>
    </source>
</reference>
<name>A0A1L9SYR7_9EURO</name>
<proteinExistence type="predicted"/>
<dbReference type="EMBL" id="KV878604">
    <property type="protein sequence ID" value="OJJ52211.1"/>
    <property type="molecule type" value="Genomic_DNA"/>
</dbReference>
<dbReference type="Proteomes" id="UP000184356">
    <property type="component" value="Unassembled WGS sequence"/>
</dbReference>
<dbReference type="GeneID" id="63759396"/>
<keyword evidence="2" id="KW-1185">Reference proteome</keyword>
<sequence>MSSGTTSTPVVMIGRSVDVGKAVAELLLPEYEVTHFMLSLEAAASDLPALLTGKDPQSPVPNEVGTHNYRRPAQAVLFGRGLQLAQIEEIQAAVEQVTADHPVAWLMGDPAVVMAGPPGPGFAEKTAREMKEVLGNWRQGGTQQSGIIFY</sequence>
<dbReference type="OrthoDB" id="3649348at2759"/>
<gene>
    <name evidence="1" type="ORF">ASPSYDRAFT_165088</name>
</gene>
<accession>A0A1L9SYR7</accession>